<dbReference type="SUPFAM" id="SSF56672">
    <property type="entry name" value="DNA/RNA polymerases"/>
    <property type="match status" value="1"/>
</dbReference>
<dbReference type="Gene3D" id="3.30.70.270">
    <property type="match status" value="2"/>
</dbReference>
<dbReference type="Proteomes" id="UP000265515">
    <property type="component" value="Unassembled WGS sequence"/>
</dbReference>
<evidence type="ECO:0000313" key="3">
    <source>
        <dbReference type="EMBL" id="GBG74960.1"/>
    </source>
</evidence>
<feature type="region of interest" description="Disordered" evidence="1">
    <location>
        <begin position="313"/>
        <end position="332"/>
    </location>
</feature>
<reference evidence="3 4" key="1">
    <citation type="journal article" date="2018" name="Cell">
        <title>The Chara Genome: Secondary Complexity and Implications for Plant Terrestrialization.</title>
        <authorList>
            <person name="Nishiyama T."/>
            <person name="Sakayama H."/>
            <person name="Vries J.D."/>
            <person name="Buschmann H."/>
            <person name="Saint-Marcoux D."/>
            <person name="Ullrich K.K."/>
            <person name="Haas F.B."/>
            <person name="Vanderstraeten L."/>
            <person name="Becker D."/>
            <person name="Lang D."/>
            <person name="Vosolsobe S."/>
            <person name="Rombauts S."/>
            <person name="Wilhelmsson P.K.I."/>
            <person name="Janitza P."/>
            <person name="Kern R."/>
            <person name="Heyl A."/>
            <person name="Rumpler F."/>
            <person name="Villalobos L.I.A.C."/>
            <person name="Clay J.M."/>
            <person name="Skokan R."/>
            <person name="Toyoda A."/>
            <person name="Suzuki Y."/>
            <person name="Kagoshima H."/>
            <person name="Schijlen E."/>
            <person name="Tajeshwar N."/>
            <person name="Catarino B."/>
            <person name="Hetherington A.J."/>
            <person name="Saltykova A."/>
            <person name="Bonnot C."/>
            <person name="Breuninger H."/>
            <person name="Symeonidi A."/>
            <person name="Radhakrishnan G.V."/>
            <person name="Van Nieuwerburgh F."/>
            <person name="Deforce D."/>
            <person name="Chang C."/>
            <person name="Karol K.G."/>
            <person name="Hedrich R."/>
            <person name="Ulvskov P."/>
            <person name="Glockner G."/>
            <person name="Delwiche C.F."/>
            <person name="Petrasek J."/>
            <person name="Van de Peer Y."/>
            <person name="Friml J."/>
            <person name="Beilby M."/>
            <person name="Dolan L."/>
            <person name="Kohara Y."/>
            <person name="Sugano S."/>
            <person name="Fujiyama A."/>
            <person name="Delaux P.-M."/>
            <person name="Quint M."/>
            <person name="TheiBen G."/>
            <person name="Hagemann M."/>
            <person name="Harholt J."/>
            <person name="Dunand C."/>
            <person name="Zachgo S."/>
            <person name="Langdale J."/>
            <person name="Maumus F."/>
            <person name="Straeten D.V.D."/>
            <person name="Gould S.B."/>
            <person name="Rensing S.A."/>
        </authorList>
    </citation>
    <scope>NUCLEOTIDE SEQUENCE [LARGE SCALE GENOMIC DNA]</scope>
    <source>
        <strain evidence="3 4">S276</strain>
    </source>
</reference>
<gene>
    <name evidence="3" type="ORF">CBR_g19474</name>
</gene>
<proteinExistence type="predicted"/>
<organism evidence="3 4">
    <name type="scientific">Chara braunii</name>
    <name type="common">Braun's stonewort</name>
    <dbReference type="NCBI Taxonomy" id="69332"/>
    <lineage>
        <taxon>Eukaryota</taxon>
        <taxon>Viridiplantae</taxon>
        <taxon>Streptophyta</taxon>
        <taxon>Charophyceae</taxon>
        <taxon>Charales</taxon>
        <taxon>Characeae</taxon>
        <taxon>Chara</taxon>
    </lineage>
</organism>
<name>A0A388KY16_CHABU</name>
<dbReference type="InterPro" id="IPR043128">
    <property type="entry name" value="Rev_trsase/Diguanyl_cyclase"/>
</dbReference>
<keyword evidence="4" id="KW-1185">Reference proteome</keyword>
<feature type="region of interest" description="Disordered" evidence="1">
    <location>
        <begin position="388"/>
        <end position="468"/>
    </location>
</feature>
<feature type="compositionally biased region" description="Basic and acidic residues" evidence="1">
    <location>
        <begin position="410"/>
        <end position="419"/>
    </location>
</feature>
<sequence>MDICNAPATFQRAMNMTFKNFVNKTRLIQGMVNFCVIVYMNDILVYSESFHKHAQYIEWTLGALRDAGFKIALEKSEVFLSEISFLGYVVTRGGLRPDSRKVAAVRDAPTPTSLTQVQAFLGLASYYRQFIKGFAAIARSLTNLLRKDQPLRTRQAAEIARYVNRFLGMQQDTEEILTDNGAEFRGEVLRNLVLHGVWSYEARNGNVGPQPRDKLGDTMPVRKCACQGSLSFTIRQLDVPILDAVKWTQWWQAYVALSFCLLDAVFHWAKPTDSREEDEIPGDEIELLLVQAWRTDTEGNFLGILFGEEKRVEKKRRTTKKKHRQRKKIGNRIPIIEERRMKSWKRPVRRSRQAKKKTPRDSSEPVGLTREEQEVVAQRWREVVEGKRPIVESRSPPQLLQGNPILNPEPPREEDKKDGAAAAEGLRSQHRRRSESPSQSSPVSRTDLHLRRDAGARALSPVVIPSSP</sequence>
<evidence type="ECO:0000259" key="2">
    <source>
        <dbReference type="PROSITE" id="PS50878"/>
    </source>
</evidence>
<feature type="region of interest" description="Disordered" evidence="1">
    <location>
        <begin position="343"/>
        <end position="372"/>
    </location>
</feature>
<dbReference type="AlphaFoldDB" id="A0A388KY16"/>
<dbReference type="InterPro" id="IPR051320">
    <property type="entry name" value="Viral_Replic_Matur_Polypro"/>
</dbReference>
<dbReference type="CDD" id="cd01647">
    <property type="entry name" value="RT_LTR"/>
    <property type="match status" value="1"/>
</dbReference>
<dbReference type="InterPro" id="IPR043502">
    <property type="entry name" value="DNA/RNA_pol_sf"/>
</dbReference>
<dbReference type="EMBL" id="BFEA01000214">
    <property type="protein sequence ID" value="GBG74960.1"/>
    <property type="molecule type" value="Genomic_DNA"/>
</dbReference>
<feature type="compositionally biased region" description="Basic and acidic residues" evidence="1">
    <location>
        <begin position="359"/>
        <end position="372"/>
    </location>
</feature>
<dbReference type="PANTHER" id="PTHR33064">
    <property type="entry name" value="POL PROTEIN"/>
    <property type="match status" value="1"/>
</dbReference>
<protein>
    <recommendedName>
        <fullName evidence="2">Reverse transcriptase domain-containing protein</fullName>
    </recommendedName>
</protein>
<dbReference type="PANTHER" id="PTHR33064:SF37">
    <property type="entry name" value="RIBONUCLEASE H"/>
    <property type="match status" value="1"/>
</dbReference>
<feature type="compositionally biased region" description="Basic and acidic residues" evidence="1">
    <location>
        <begin position="446"/>
        <end position="455"/>
    </location>
</feature>
<evidence type="ECO:0000256" key="1">
    <source>
        <dbReference type="SAM" id="MobiDB-lite"/>
    </source>
</evidence>
<dbReference type="PROSITE" id="PS50878">
    <property type="entry name" value="RT_POL"/>
    <property type="match status" value="1"/>
</dbReference>
<feature type="compositionally biased region" description="Low complexity" evidence="1">
    <location>
        <begin position="436"/>
        <end position="445"/>
    </location>
</feature>
<accession>A0A388KY16</accession>
<dbReference type="OrthoDB" id="5978043at2759"/>
<comment type="caution">
    <text evidence="3">The sequence shown here is derived from an EMBL/GenBank/DDBJ whole genome shotgun (WGS) entry which is preliminary data.</text>
</comment>
<feature type="domain" description="Reverse transcriptase" evidence="2">
    <location>
        <begin position="1"/>
        <end position="90"/>
    </location>
</feature>
<dbReference type="InterPro" id="IPR000477">
    <property type="entry name" value="RT_dom"/>
</dbReference>
<dbReference type="Gramene" id="GBG74960">
    <property type="protein sequence ID" value="GBG74960"/>
    <property type="gene ID" value="CBR_g19474"/>
</dbReference>
<evidence type="ECO:0000313" key="4">
    <source>
        <dbReference type="Proteomes" id="UP000265515"/>
    </source>
</evidence>
<feature type="compositionally biased region" description="Basic residues" evidence="1">
    <location>
        <begin position="313"/>
        <end position="330"/>
    </location>
</feature>
<dbReference type="Pfam" id="PF00078">
    <property type="entry name" value="RVT_1"/>
    <property type="match status" value="1"/>
</dbReference>
<feature type="compositionally biased region" description="Basic residues" evidence="1">
    <location>
        <begin position="343"/>
        <end position="358"/>
    </location>
</feature>